<comment type="caution">
    <text evidence="6">The sequence shown here is derived from an EMBL/GenBank/DDBJ whole genome shotgun (WGS) entry which is preliminary data.</text>
</comment>
<dbReference type="CDD" id="cd01949">
    <property type="entry name" value="GGDEF"/>
    <property type="match status" value="1"/>
</dbReference>
<comment type="caution">
    <text evidence="3">Lacks conserved residue(s) required for the propagation of feature annotation.</text>
</comment>
<comment type="catalytic activity">
    <reaction evidence="2">
        <text>2 GTP = 3',3'-c-di-GMP + 2 diphosphate</text>
        <dbReference type="Rhea" id="RHEA:24898"/>
        <dbReference type="ChEBI" id="CHEBI:33019"/>
        <dbReference type="ChEBI" id="CHEBI:37565"/>
        <dbReference type="ChEBI" id="CHEBI:58805"/>
        <dbReference type="EC" id="2.7.7.65"/>
    </reaction>
</comment>
<dbReference type="InterPro" id="IPR000160">
    <property type="entry name" value="GGDEF_dom"/>
</dbReference>
<evidence type="ECO:0000313" key="7">
    <source>
        <dbReference type="Proteomes" id="UP000025061"/>
    </source>
</evidence>
<dbReference type="FunFam" id="3.40.50.2300:FF:000574">
    <property type="entry name" value="Response regulator PleD"/>
    <property type="match status" value="1"/>
</dbReference>
<keyword evidence="7" id="KW-1185">Reference proteome</keyword>
<dbReference type="GO" id="GO:1902201">
    <property type="term" value="P:negative regulation of bacterial-type flagellum-dependent cell motility"/>
    <property type="evidence" value="ECO:0007669"/>
    <property type="project" value="TreeGrafter"/>
</dbReference>
<dbReference type="SUPFAM" id="SSF55073">
    <property type="entry name" value="Nucleotide cyclase"/>
    <property type="match status" value="1"/>
</dbReference>
<dbReference type="Gene3D" id="3.40.50.2300">
    <property type="match status" value="1"/>
</dbReference>
<name>A0A059FBF0_9PROT</name>
<dbReference type="InterPro" id="IPR043128">
    <property type="entry name" value="Rev_trsase/Diguanyl_cyclase"/>
</dbReference>
<feature type="domain" description="Response regulatory" evidence="4">
    <location>
        <begin position="4"/>
        <end position="120"/>
    </location>
</feature>
<dbReference type="GO" id="GO:0043709">
    <property type="term" value="P:cell adhesion involved in single-species biofilm formation"/>
    <property type="evidence" value="ECO:0007669"/>
    <property type="project" value="TreeGrafter"/>
</dbReference>
<proteinExistence type="predicted"/>
<dbReference type="PANTHER" id="PTHR45138:SF9">
    <property type="entry name" value="DIGUANYLATE CYCLASE DGCM-RELATED"/>
    <property type="match status" value="1"/>
</dbReference>
<feature type="domain" description="Response regulatory" evidence="4">
    <location>
        <begin position="155"/>
        <end position="270"/>
    </location>
</feature>
<accession>A0A059FBF0</accession>
<gene>
    <name evidence="6" type="ORF">HHI_15468</name>
</gene>
<evidence type="ECO:0000256" key="1">
    <source>
        <dbReference type="ARBA" id="ARBA00012528"/>
    </source>
</evidence>
<dbReference type="InterPro" id="IPR050469">
    <property type="entry name" value="Diguanylate_Cyclase"/>
</dbReference>
<dbReference type="Pfam" id="PF00072">
    <property type="entry name" value="Response_reg"/>
    <property type="match status" value="2"/>
</dbReference>
<dbReference type="SUPFAM" id="SSF52172">
    <property type="entry name" value="CheY-like"/>
    <property type="match status" value="2"/>
</dbReference>
<dbReference type="InterPro" id="IPR011006">
    <property type="entry name" value="CheY-like_superfamily"/>
</dbReference>
<dbReference type="GO" id="GO:0052621">
    <property type="term" value="F:diguanylate cyclase activity"/>
    <property type="evidence" value="ECO:0007669"/>
    <property type="project" value="UniProtKB-EC"/>
</dbReference>
<dbReference type="EC" id="2.7.7.65" evidence="1"/>
<dbReference type="NCBIfam" id="NF007135">
    <property type="entry name" value="PRK09581.1"/>
    <property type="match status" value="1"/>
</dbReference>
<feature type="modified residue" description="4-aspartylphosphate" evidence="3">
    <location>
        <position position="53"/>
    </location>
</feature>
<organism evidence="6 7">
    <name type="scientific">Hyphomonas hirschiana VP5</name>
    <dbReference type="NCBI Taxonomy" id="1280951"/>
    <lineage>
        <taxon>Bacteria</taxon>
        <taxon>Pseudomonadati</taxon>
        <taxon>Pseudomonadota</taxon>
        <taxon>Alphaproteobacteria</taxon>
        <taxon>Hyphomonadales</taxon>
        <taxon>Hyphomonadaceae</taxon>
        <taxon>Hyphomonas</taxon>
    </lineage>
</organism>
<evidence type="ECO:0000256" key="3">
    <source>
        <dbReference type="PROSITE-ProRule" id="PRU00169"/>
    </source>
</evidence>
<feature type="domain" description="GGDEF" evidence="5">
    <location>
        <begin position="320"/>
        <end position="455"/>
    </location>
</feature>
<dbReference type="GO" id="GO:0000160">
    <property type="term" value="P:phosphorelay signal transduction system"/>
    <property type="evidence" value="ECO:0007669"/>
    <property type="project" value="InterPro"/>
</dbReference>
<dbReference type="PROSITE" id="PS50887">
    <property type="entry name" value="GGDEF"/>
    <property type="match status" value="1"/>
</dbReference>
<dbReference type="PANTHER" id="PTHR45138">
    <property type="entry name" value="REGULATORY COMPONENTS OF SENSORY TRANSDUCTION SYSTEM"/>
    <property type="match status" value="1"/>
</dbReference>
<evidence type="ECO:0000259" key="4">
    <source>
        <dbReference type="PROSITE" id="PS50110"/>
    </source>
</evidence>
<sequence>MTARILVVDDIEANRRLLQAKLEAQYHTVLMAENGPQALEVAQRENPEIILLDVMMPGMDGYEVCQRLKADPTTSYIPVVMVTALSEMEDRVKGLAAGAEDFLTKPVDDFLLNSRITALMRYNTVASELRQREASGIRSGAMEELNRDEVDRPSRIFIVDDDARSSGRLANTLRAQGHKATTLMEAGDMGELATERVDVLILSLFARSFDPLKLIAHFKMNPVTRSISVILICDPHDKAKALRGLEIGASDMITIPIDRQELAARIRTQTRRTRYIDILRQRVDRGLELSVIDQLTGLHNRRYMNGQLEQFMQRAARGNQPLSLMMTDIDHFKAVNDTHGHQAGDDVLREIGKRLRANVRPTDVVCRTGGEEFVVLMPNTPGDLACAAAERIRKAVAAEEFPVLGGSQNLRITVSAGVSTLQGAGDTTDDLMHRADTALYQAKTGGRNRVESIAA</sequence>
<dbReference type="GO" id="GO:0005886">
    <property type="term" value="C:plasma membrane"/>
    <property type="evidence" value="ECO:0007669"/>
    <property type="project" value="TreeGrafter"/>
</dbReference>
<dbReference type="CDD" id="cd17538">
    <property type="entry name" value="REC_D1_PleD-like"/>
    <property type="match status" value="1"/>
</dbReference>
<reference evidence="6 7" key="1">
    <citation type="submission" date="2013-04" db="EMBL/GenBank/DDBJ databases">
        <title>Hyphomonas hirschiana VP5 Genome Sequencing.</title>
        <authorList>
            <person name="Lai Q."/>
            <person name="Shao Z."/>
        </authorList>
    </citation>
    <scope>NUCLEOTIDE SEQUENCE [LARGE SCALE GENOMIC DNA]</scope>
    <source>
        <strain evidence="6 7">VP5</strain>
    </source>
</reference>
<dbReference type="AlphaFoldDB" id="A0A059FBF0"/>
<dbReference type="NCBIfam" id="TIGR00254">
    <property type="entry name" value="GGDEF"/>
    <property type="match status" value="1"/>
</dbReference>
<dbReference type="PATRIC" id="fig|1280951.3.peg.3120"/>
<dbReference type="Pfam" id="PF00990">
    <property type="entry name" value="GGDEF"/>
    <property type="match status" value="1"/>
</dbReference>
<dbReference type="InterPro" id="IPR029787">
    <property type="entry name" value="Nucleotide_cyclase"/>
</dbReference>
<dbReference type="FunFam" id="3.30.70.270:FF:000001">
    <property type="entry name" value="Diguanylate cyclase domain protein"/>
    <property type="match status" value="1"/>
</dbReference>
<evidence type="ECO:0000259" key="5">
    <source>
        <dbReference type="PROSITE" id="PS50887"/>
    </source>
</evidence>
<protein>
    <recommendedName>
        <fullName evidence="1">diguanylate cyclase</fullName>
        <ecNumber evidence="1">2.7.7.65</ecNumber>
    </recommendedName>
</protein>
<dbReference type="InterPro" id="IPR001789">
    <property type="entry name" value="Sig_transdc_resp-reg_receiver"/>
</dbReference>
<evidence type="ECO:0000313" key="6">
    <source>
        <dbReference type="EMBL" id="KCZ87863.1"/>
    </source>
</evidence>
<evidence type="ECO:0000256" key="2">
    <source>
        <dbReference type="ARBA" id="ARBA00034247"/>
    </source>
</evidence>
<dbReference type="SMART" id="SM00267">
    <property type="entry name" value="GGDEF"/>
    <property type="match status" value="1"/>
</dbReference>
<dbReference type="EMBL" id="ARYI01000017">
    <property type="protein sequence ID" value="KCZ87863.1"/>
    <property type="molecule type" value="Genomic_DNA"/>
</dbReference>
<dbReference type="Proteomes" id="UP000025061">
    <property type="component" value="Unassembled WGS sequence"/>
</dbReference>
<dbReference type="RefSeq" id="WP_011647277.1">
    <property type="nucleotide sequence ID" value="NZ_ARYI01000017.1"/>
</dbReference>
<dbReference type="PROSITE" id="PS50110">
    <property type="entry name" value="RESPONSE_REGULATORY"/>
    <property type="match status" value="2"/>
</dbReference>
<keyword evidence="3" id="KW-0597">Phosphoprotein</keyword>
<dbReference type="OrthoDB" id="9812260at2"/>
<dbReference type="SMART" id="SM00448">
    <property type="entry name" value="REC"/>
    <property type="match status" value="2"/>
</dbReference>
<dbReference type="Gene3D" id="3.30.70.270">
    <property type="match status" value="1"/>
</dbReference>